<dbReference type="EMBL" id="NAEW01000001">
    <property type="protein sequence ID" value="OQM43413.1"/>
    <property type="molecule type" value="Genomic_DNA"/>
</dbReference>
<proteinExistence type="predicted"/>
<sequence length="113" mass="12690">MKNKIPEESVLQELKKLTTRIFQICVENNMPVVIGYSYELSRNEDGYSTNKSITAYADEKKGAWNSTIAAAVMMLRMKEVPKKAIHAMAEMAAACELVRAMSEDSDSEEKSLH</sequence>
<protein>
    <submittedName>
        <fullName evidence="1">Uncharacterized protein</fullName>
    </submittedName>
</protein>
<dbReference type="Proteomes" id="UP000192573">
    <property type="component" value="Unassembled WGS sequence"/>
</dbReference>
<reference evidence="1 2" key="1">
    <citation type="submission" date="2017-03" db="EMBL/GenBank/DDBJ databases">
        <authorList>
            <person name="Afonso C.L."/>
            <person name="Miller P.J."/>
            <person name="Scott M.A."/>
            <person name="Spackman E."/>
            <person name="Goraichik I."/>
            <person name="Dimitrov K.M."/>
            <person name="Suarez D.L."/>
            <person name="Swayne D.E."/>
        </authorList>
    </citation>
    <scope>NUCLEOTIDE SEQUENCE [LARGE SCALE GENOMIC DNA]</scope>
    <source>
        <strain evidence="1 2">ATCC 51113</strain>
    </source>
</reference>
<accession>A0A1V8P4A9</accession>
<evidence type="ECO:0000313" key="2">
    <source>
        <dbReference type="Proteomes" id="UP000192573"/>
    </source>
</evidence>
<comment type="caution">
    <text evidence="1">The sequence shown here is derived from an EMBL/GenBank/DDBJ whole genome shotgun (WGS) entry which is preliminary data.</text>
</comment>
<organism evidence="1 2">
    <name type="scientific">Citrobacter braakii</name>
    <dbReference type="NCBI Taxonomy" id="57706"/>
    <lineage>
        <taxon>Bacteria</taxon>
        <taxon>Pseudomonadati</taxon>
        <taxon>Pseudomonadota</taxon>
        <taxon>Gammaproteobacteria</taxon>
        <taxon>Enterobacterales</taxon>
        <taxon>Enterobacteriaceae</taxon>
        <taxon>Citrobacter</taxon>
        <taxon>Citrobacter freundii complex</taxon>
    </lineage>
</organism>
<evidence type="ECO:0000313" key="1">
    <source>
        <dbReference type="EMBL" id="OQM43413.1"/>
    </source>
</evidence>
<dbReference type="RefSeq" id="WP_080858525.1">
    <property type="nucleotide sequence ID" value="NZ_CP077405.1"/>
</dbReference>
<gene>
    <name evidence="1" type="ORF">BZK42_00465</name>
</gene>
<name>A0A1V8P4A9_CITBR</name>
<dbReference type="AlphaFoldDB" id="A0A1V8P4A9"/>